<comment type="function">
    <text evidence="1 9">May be involved in recombinational repair of damaged DNA.</text>
</comment>
<dbReference type="EMBL" id="FPAS01000001">
    <property type="protein sequence ID" value="SFT56597.1"/>
    <property type="molecule type" value="Genomic_DNA"/>
</dbReference>
<dbReference type="GO" id="GO:0043590">
    <property type="term" value="C:bacterial nucleoid"/>
    <property type="evidence" value="ECO:0007669"/>
    <property type="project" value="TreeGrafter"/>
</dbReference>
<evidence type="ECO:0000256" key="7">
    <source>
        <dbReference type="ARBA" id="ARBA00023204"/>
    </source>
</evidence>
<evidence type="ECO:0000256" key="10">
    <source>
        <dbReference type="SAM" id="Coils"/>
    </source>
</evidence>
<keyword evidence="7 9" id="KW-0234">DNA repair</keyword>
<evidence type="ECO:0000256" key="4">
    <source>
        <dbReference type="ARBA" id="ARBA00022741"/>
    </source>
</evidence>
<dbReference type="PANTHER" id="PTHR11059">
    <property type="entry name" value="DNA REPAIR PROTEIN RECN"/>
    <property type="match status" value="1"/>
</dbReference>
<dbReference type="GO" id="GO:0006310">
    <property type="term" value="P:DNA recombination"/>
    <property type="evidence" value="ECO:0007669"/>
    <property type="project" value="InterPro"/>
</dbReference>
<dbReference type="PIRSF" id="PIRSF003128">
    <property type="entry name" value="RecN"/>
    <property type="match status" value="1"/>
</dbReference>
<dbReference type="SUPFAM" id="SSF52540">
    <property type="entry name" value="P-loop containing nucleoside triphosphate hydrolases"/>
    <property type="match status" value="1"/>
</dbReference>
<comment type="similarity">
    <text evidence="2 9">Belongs to the RecN family.</text>
</comment>
<keyword evidence="6" id="KW-0067">ATP-binding</keyword>
<accession>A0A1I6Z1I3</accession>
<dbReference type="InterPro" id="IPR003395">
    <property type="entry name" value="RecF/RecN/SMC_N"/>
</dbReference>
<evidence type="ECO:0000313" key="13">
    <source>
        <dbReference type="Proteomes" id="UP000236454"/>
    </source>
</evidence>
<name>A0A1I6Z1I3_9FLAO</name>
<evidence type="ECO:0000256" key="9">
    <source>
        <dbReference type="PIRNR" id="PIRNR003128"/>
    </source>
</evidence>
<dbReference type="OrthoDB" id="9806954at2"/>
<dbReference type="GO" id="GO:0005524">
    <property type="term" value="F:ATP binding"/>
    <property type="evidence" value="ECO:0007669"/>
    <property type="project" value="UniProtKB-KW"/>
</dbReference>
<evidence type="ECO:0000259" key="11">
    <source>
        <dbReference type="Pfam" id="PF02463"/>
    </source>
</evidence>
<dbReference type="RefSeq" id="WP_090247555.1">
    <property type="nucleotide sequence ID" value="NZ_FPAS01000001.1"/>
</dbReference>
<evidence type="ECO:0000256" key="5">
    <source>
        <dbReference type="ARBA" id="ARBA00022763"/>
    </source>
</evidence>
<dbReference type="InterPro" id="IPR027417">
    <property type="entry name" value="P-loop_NTPase"/>
</dbReference>
<dbReference type="GO" id="GO:0006281">
    <property type="term" value="P:DNA repair"/>
    <property type="evidence" value="ECO:0007669"/>
    <property type="project" value="UniProtKB-KW"/>
</dbReference>
<evidence type="ECO:0000256" key="8">
    <source>
        <dbReference type="ARBA" id="ARBA00033408"/>
    </source>
</evidence>
<gene>
    <name evidence="12" type="ORF">SAMN05216474_1360</name>
</gene>
<evidence type="ECO:0000256" key="3">
    <source>
        <dbReference type="ARBA" id="ARBA00021315"/>
    </source>
</evidence>
<reference evidence="12 13" key="1">
    <citation type="submission" date="2016-10" db="EMBL/GenBank/DDBJ databases">
        <authorList>
            <person name="de Groot N.N."/>
        </authorList>
    </citation>
    <scope>NUCLEOTIDE SEQUENCE [LARGE SCALE GENOMIC DNA]</scope>
    <source>
        <strain evidence="12 13">CGMCC 1.7005</strain>
    </source>
</reference>
<keyword evidence="5 9" id="KW-0227">DNA damage</keyword>
<dbReference type="STRING" id="477690.SAMN05216474_1360"/>
<evidence type="ECO:0000313" key="12">
    <source>
        <dbReference type="EMBL" id="SFT56597.1"/>
    </source>
</evidence>
<dbReference type="CDD" id="cd03241">
    <property type="entry name" value="ABC_RecN"/>
    <property type="match status" value="2"/>
</dbReference>
<dbReference type="NCBIfam" id="TIGR00634">
    <property type="entry name" value="recN"/>
    <property type="match status" value="1"/>
</dbReference>
<evidence type="ECO:0000256" key="1">
    <source>
        <dbReference type="ARBA" id="ARBA00003618"/>
    </source>
</evidence>
<protein>
    <recommendedName>
        <fullName evidence="3 9">DNA repair protein RecN</fullName>
    </recommendedName>
    <alternativeName>
        <fullName evidence="8 9">Recombination protein N</fullName>
    </alternativeName>
</protein>
<dbReference type="Gene3D" id="3.40.50.300">
    <property type="entry name" value="P-loop containing nucleotide triphosphate hydrolases"/>
    <property type="match status" value="2"/>
</dbReference>
<proteinExistence type="inferred from homology"/>
<organism evidence="12 13">
    <name type="scientific">Lishizhenia tianjinensis</name>
    <dbReference type="NCBI Taxonomy" id="477690"/>
    <lineage>
        <taxon>Bacteria</taxon>
        <taxon>Pseudomonadati</taxon>
        <taxon>Bacteroidota</taxon>
        <taxon>Flavobacteriia</taxon>
        <taxon>Flavobacteriales</taxon>
        <taxon>Crocinitomicaceae</taxon>
        <taxon>Lishizhenia</taxon>
    </lineage>
</organism>
<keyword evidence="4" id="KW-0547">Nucleotide-binding</keyword>
<evidence type="ECO:0000256" key="2">
    <source>
        <dbReference type="ARBA" id="ARBA00009441"/>
    </source>
</evidence>
<dbReference type="GO" id="GO:0009432">
    <property type="term" value="P:SOS response"/>
    <property type="evidence" value="ECO:0007669"/>
    <property type="project" value="TreeGrafter"/>
</dbReference>
<feature type="domain" description="RecF/RecN/SMC N-terminal" evidence="11">
    <location>
        <begin position="1"/>
        <end position="507"/>
    </location>
</feature>
<feature type="coiled-coil region" evidence="10">
    <location>
        <begin position="260"/>
        <end position="354"/>
    </location>
</feature>
<dbReference type="Proteomes" id="UP000236454">
    <property type="component" value="Unassembled WGS sequence"/>
</dbReference>
<keyword evidence="13" id="KW-1185">Reference proteome</keyword>
<dbReference type="InterPro" id="IPR004604">
    <property type="entry name" value="DNA_recomb/repair_RecN"/>
</dbReference>
<dbReference type="Pfam" id="PF02463">
    <property type="entry name" value="SMC_N"/>
    <property type="match status" value="1"/>
</dbReference>
<sequence>MLKKLTVQNFALIENAQLDFEQGFTVITGETGSGKSILLGALSLILGERANYAVIRNQEKKTVVEAVFDITNYGLAPFFSAQDLDFFEETIIRREISANGKSRAFVNDSPVQLTVLKELSEQLIYINSQHHTLALRESAFQLDLLDTLAGTLSKREKYSAKYKAWKQAQKDLAAKKEDLAQHLQSADFVRFQLEELEALNLDNVDFEAYQAELQRAENAGDLGASFSGIEEQLSGENGVLENLRALYRRISALNLNDGALDALLDRIKTAEIELDDIAQEAGSELSKVEVDPQLIDELTDKVNAYNSQLKKHNAVDQAALIAVKNELLGKDTDVLDLQEEIESLENQLEVEGVKLQKDAQELSDARTKKSKGIAKEIVQLLQEVKLADSQLVFDMSPVNLNETGLDKLTIKFTPNKGMDPQPIEKAASGGELSRLFLCIQSLLSKKKSLPTLIFDEIDTGVSGDVADRIGRLLKSMGESMQLFAITHLPQVASKGEHHIKVAKENRKNETFTVLEVLNKEERVVEVAKLMSGAEVNDAALANAEKLMQ</sequence>
<dbReference type="AlphaFoldDB" id="A0A1I6Z1I3"/>
<keyword evidence="10" id="KW-0175">Coiled coil</keyword>
<evidence type="ECO:0000256" key="6">
    <source>
        <dbReference type="ARBA" id="ARBA00022840"/>
    </source>
</evidence>
<dbReference type="PANTHER" id="PTHR11059:SF0">
    <property type="entry name" value="DNA REPAIR PROTEIN RECN"/>
    <property type="match status" value="1"/>
</dbReference>